<feature type="compositionally biased region" description="Basic and acidic residues" evidence="1">
    <location>
        <begin position="161"/>
        <end position="178"/>
    </location>
</feature>
<dbReference type="Proteomes" id="UP001255856">
    <property type="component" value="Unassembled WGS sequence"/>
</dbReference>
<name>A0AAD9IN42_PROWI</name>
<feature type="compositionally biased region" description="Basic and acidic residues" evidence="1">
    <location>
        <begin position="206"/>
        <end position="218"/>
    </location>
</feature>
<dbReference type="AlphaFoldDB" id="A0AAD9IN42"/>
<evidence type="ECO:0000313" key="3">
    <source>
        <dbReference type="Proteomes" id="UP001255856"/>
    </source>
</evidence>
<keyword evidence="3" id="KW-1185">Reference proteome</keyword>
<dbReference type="EMBL" id="JASFZW010000002">
    <property type="protein sequence ID" value="KAK2079835.1"/>
    <property type="molecule type" value="Genomic_DNA"/>
</dbReference>
<organism evidence="2 3">
    <name type="scientific">Prototheca wickerhamii</name>
    <dbReference type="NCBI Taxonomy" id="3111"/>
    <lineage>
        <taxon>Eukaryota</taxon>
        <taxon>Viridiplantae</taxon>
        <taxon>Chlorophyta</taxon>
        <taxon>core chlorophytes</taxon>
        <taxon>Trebouxiophyceae</taxon>
        <taxon>Chlorellales</taxon>
        <taxon>Chlorellaceae</taxon>
        <taxon>Prototheca</taxon>
    </lineage>
</organism>
<feature type="region of interest" description="Disordered" evidence="1">
    <location>
        <begin position="129"/>
        <end position="224"/>
    </location>
</feature>
<gene>
    <name evidence="2" type="ORF">QBZ16_002230</name>
</gene>
<comment type="caution">
    <text evidence="2">The sequence shown here is derived from an EMBL/GenBank/DDBJ whole genome shotgun (WGS) entry which is preliminary data.</text>
</comment>
<accession>A0AAD9IN42</accession>
<protein>
    <submittedName>
        <fullName evidence="2">Uncharacterized protein</fullName>
    </submittedName>
</protein>
<sequence length="268" mass="28876">MLRLLFRRDLRPTVLAVLGSSSSVRIAVPCSQLSTGSSGTGSRVLVAVKSVLPNGEVVLNCGGYWRGAPSGPCTMHYTTLLAHANDAVLRNLMDRIESRVWNTVDLEHLTRNPARKLAIDITLMSEGAEDDDLEVATPSPPQASVKPRGNPIFEPDSSPEPEERRQEDALPASEERRMIISSAPLLDPASPPHFNTVFTSPWAPNRKPDSEGSPKPEMSRPSASAAAQLASGLAYLSAAVPHIAEALADIDVAYGDRMALFKTLHVRL</sequence>
<reference evidence="2" key="1">
    <citation type="submission" date="2021-01" db="EMBL/GenBank/DDBJ databases">
        <authorList>
            <person name="Eckstrom K.M.E."/>
        </authorList>
    </citation>
    <scope>NUCLEOTIDE SEQUENCE</scope>
    <source>
        <strain evidence="2">UVCC 0001</strain>
    </source>
</reference>
<proteinExistence type="predicted"/>
<evidence type="ECO:0000256" key="1">
    <source>
        <dbReference type="SAM" id="MobiDB-lite"/>
    </source>
</evidence>
<evidence type="ECO:0000313" key="2">
    <source>
        <dbReference type="EMBL" id="KAK2079835.1"/>
    </source>
</evidence>